<protein>
    <submittedName>
        <fullName evidence="4">Mannose-6-phosphate isomerase ManA</fullName>
    </submittedName>
</protein>
<keyword evidence="5" id="KW-1185">Reference proteome</keyword>
<evidence type="ECO:0000313" key="4">
    <source>
        <dbReference type="EMBL" id="GAA5496030.1"/>
    </source>
</evidence>
<proteinExistence type="predicted"/>
<feature type="domain" description="Phosphomannose isomerase type I catalytic" evidence="3">
    <location>
        <begin position="8"/>
        <end position="105"/>
    </location>
</feature>
<dbReference type="PANTHER" id="PTHR42742">
    <property type="entry name" value="TRANSCRIPTIONAL REPRESSOR MPRA"/>
    <property type="match status" value="1"/>
</dbReference>
<reference evidence="4 5" key="1">
    <citation type="submission" date="2024-02" db="EMBL/GenBank/DDBJ databases">
        <title>Rubritalea halochordaticola NBRC 107102.</title>
        <authorList>
            <person name="Ichikawa N."/>
            <person name="Katano-Makiyama Y."/>
            <person name="Hidaka K."/>
        </authorList>
    </citation>
    <scope>NUCLEOTIDE SEQUENCE [LARGE SCALE GENOMIC DNA]</scope>
    <source>
        <strain evidence="4 5">NBRC 107102</strain>
    </source>
</reference>
<gene>
    <name evidence="4" type="primary">manA</name>
    <name evidence="4" type="ORF">Rhal01_02211</name>
</gene>
<evidence type="ECO:0000256" key="1">
    <source>
        <dbReference type="ARBA" id="ARBA00022723"/>
    </source>
</evidence>
<dbReference type="Gene3D" id="2.60.120.10">
    <property type="entry name" value="Jelly Rolls"/>
    <property type="match status" value="1"/>
</dbReference>
<name>A0ABP9V212_9BACT</name>
<dbReference type="PANTHER" id="PTHR42742:SF3">
    <property type="entry name" value="FRUCTOKINASE"/>
    <property type="match status" value="1"/>
</dbReference>
<dbReference type="Pfam" id="PF20511">
    <property type="entry name" value="PMI_typeI_cat"/>
    <property type="match status" value="1"/>
</dbReference>
<dbReference type="SUPFAM" id="SSF51182">
    <property type="entry name" value="RmlC-like cupins"/>
    <property type="match status" value="1"/>
</dbReference>
<dbReference type="InterPro" id="IPR014710">
    <property type="entry name" value="RmlC-like_jellyroll"/>
</dbReference>
<keyword evidence="2" id="KW-0862">Zinc</keyword>
<evidence type="ECO:0000256" key="2">
    <source>
        <dbReference type="ARBA" id="ARBA00022833"/>
    </source>
</evidence>
<dbReference type="InterPro" id="IPR046457">
    <property type="entry name" value="PMI_typeI_cat"/>
</dbReference>
<dbReference type="RefSeq" id="WP_346188760.1">
    <property type="nucleotide sequence ID" value="NZ_BAABRL010000006.1"/>
</dbReference>
<dbReference type="InterPro" id="IPR011051">
    <property type="entry name" value="RmlC_Cupin_sf"/>
</dbReference>
<organism evidence="4 5">
    <name type="scientific">Rubritalea halochordaticola</name>
    <dbReference type="NCBI Taxonomy" id="714537"/>
    <lineage>
        <taxon>Bacteria</taxon>
        <taxon>Pseudomonadati</taxon>
        <taxon>Verrucomicrobiota</taxon>
        <taxon>Verrucomicrobiia</taxon>
        <taxon>Verrucomicrobiales</taxon>
        <taxon>Rubritaleaceae</taxon>
        <taxon>Rubritalea</taxon>
    </lineage>
</organism>
<keyword evidence="4" id="KW-0413">Isomerase</keyword>
<dbReference type="GO" id="GO:0016853">
    <property type="term" value="F:isomerase activity"/>
    <property type="evidence" value="ECO:0007669"/>
    <property type="project" value="UniProtKB-KW"/>
</dbReference>
<dbReference type="CDD" id="cd07010">
    <property type="entry name" value="cupin_PMI_type_I_N_bac"/>
    <property type="match status" value="1"/>
</dbReference>
<keyword evidence="1" id="KW-0479">Metal-binding</keyword>
<comment type="caution">
    <text evidence="4">The sequence shown here is derived from an EMBL/GenBank/DDBJ whole genome shotgun (WGS) entry which is preliminary data.</text>
</comment>
<evidence type="ECO:0000313" key="5">
    <source>
        <dbReference type="Proteomes" id="UP001424741"/>
    </source>
</evidence>
<evidence type="ECO:0000259" key="3">
    <source>
        <dbReference type="Pfam" id="PF20511"/>
    </source>
</evidence>
<dbReference type="InterPro" id="IPR014628">
    <property type="entry name" value="Man6P_isomerase_Firm_short"/>
</dbReference>
<dbReference type="EMBL" id="BAABRL010000006">
    <property type="protein sequence ID" value="GAA5496030.1"/>
    <property type="molecule type" value="Genomic_DNA"/>
</dbReference>
<dbReference type="Proteomes" id="UP001424741">
    <property type="component" value="Unassembled WGS sequence"/>
</dbReference>
<sequence>MKKPITFSPHYMERVWGGRSLEMTYARKLPKADAPYGESWEISDRPEAQSVVDHGHYAGKSLHDLWRDYRGEIFGEGIEGERFPLLIKILDARSDLSIQVHPPAQIAPAMGGEPKTEMWYIADADPNAKIYVGLKNGVTKESFEQALKEGRCEETVHAIHPKTGESIHIPSGRLHAIGSGLLIYEIQQNSDTTYRVYDWNRLGLDGKPRDLHIEESLECIDFEDFEPTMDTPQGHTLAKCPYYHVEKLALSESASVGNPDPLRFSIITIVSGKLMDSEGRAFTPGSFLLMPKGATPLTATKDTTILQTTIPD</sequence>
<accession>A0ABP9V212</accession>
<dbReference type="PIRSF" id="PIRSF036894">
    <property type="entry name" value="PMI_Firm_short"/>
    <property type="match status" value="1"/>
</dbReference>
<dbReference type="InterPro" id="IPR051804">
    <property type="entry name" value="Carb_Metab_Reg_Kinase/Isom"/>
</dbReference>